<sequence>MVKEFGNRINTKWTAESHALKEKDLFADDIDNGLVILPLDPDELIDTEDIDDSSTRKIKETVCDEQYIIYQ</sequence>
<organism evidence="1 2">
    <name type="scientific">Araneus ventricosus</name>
    <name type="common">Orbweaver spider</name>
    <name type="synonym">Epeira ventricosa</name>
    <dbReference type="NCBI Taxonomy" id="182803"/>
    <lineage>
        <taxon>Eukaryota</taxon>
        <taxon>Metazoa</taxon>
        <taxon>Ecdysozoa</taxon>
        <taxon>Arthropoda</taxon>
        <taxon>Chelicerata</taxon>
        <taxon>Arachnida</taxon>
        <taxon>Araneae</taxon>
        <taxon>Araneomorphae</taxon>
        <taxon>Entelegynae</taxon>
        <taxon>Araneoidea</taxon>
        <taxon>Araneidae</taxon>
        <taxon>Araneus</taxon>
    </lineage>
</organism>
<dbReference type="EMBL" id="BGPR01006120">
    <property type="protein sequence ID" value="GBN16222.1"/>
    <property type="molecule type" value="Genomic_DNA"/>
</dbReference>
<accession>A0A4Y2LNQ7</accession>
<comment type="caution">
    <text evidence="1">The sequence shown here is derived from an EMBL/GenBank/DDBJ whole genome shotgun (WGS) entry which is preliminary data.</text>
</comment>
<dbReference type="AlphaFoldDB" id="A0A4Y2LNQ7"/>
<dbReference type="Proteomes" id="UP000499080">
    <property type="component" value="Unassembled WGS sequence"/>
</dbReference>
<reference evidence="1 2" key="1">
    <citation type="journal article" date="2019" name="Sci. Rep.">
        <title>Orb-weaving spider Araneus ventricosus genome elucidates the spidroin gene catalogue.</title>
        <authorList>
            <person name="Kono N."/>
            <person name="Nakamura H."/>
            <person name="Ohtoshi R."/>
            <person name="Moran D.A.P."/>
            <person name="Shinohara A."/>
            <person name="Yoshida Y."/>
            <person name="Fujiwara M."/>
            <person name="Mori M."/>
            <person name="Tomita M."/>
            <person name="Arakawa K."/>
        </authorList>
    </citation>
    <scope>NUCLEOTIDE SEQUENCE [LARGE SCALE GENOMIC DNA]</scope>
</reference>
<keyword evidence="2" id="KW-1185">Reference proteome</keyword>
<protein>
    <submittedName>
        <fullName evidence="1">Uncharacterized protein</fullName>
    </submittedName>
</protein>
<name>A0A4Y2LNQ7_ARAVE</name>
<evidence type="ECO:0000313" key="2">
    <source>
        <dbReference type="Proteomes" id="UP000499080"/>
    </source>
</evidence>
<gene>
    <name evidence="1" type="ORF">AVEN_212579_1</name>
</gene>
<evidence type="ECO:0000313" key="1">
    <source>
        <dbReference type="EMBL" id="GBN16222.1"/>
    </source>
</evidence>
<proteinExistence type="predicted"/>